<dbReference type="AlphaFoldDB" id="A0A977PYE8"/>
<dbReference type="Proteomes" id="UP001065613">
    <property type="component" value="Chromosome"/>
</dbReference>
<keyword evidence="1" id="KW-0175">Coiled coil</keyword>
<gene>
    <name evidence="2" type="ORF">KA717_16975</name>
</gene>
<protein>
    <submittedName>
        <fullName evidence="2">Uncharacterized protein</fullName>
    </submittedName>
</protein>
<dbReference type="KEGG" id="wna:KA717_16975"/>
<evidence type="ECO:0000313" key="2">
    <source>
        <dbReference type="EMBL" id="UXE64061.1"/>
    </source>
</evidence>
<evidence type="ECO:0000256" key="1">
    <source>
        <dbReference type="SAM" id="Coils"/>
    </source>
</evidence>
<reference evidence="2" key="1">
    <citation type="submission" date="2021-04" db="EMBL/GenBank/DDBJ databases">
        <title>Genome sequence of Woronichinia naegeliana from Washington state freshwater lake bloom.</title>
        <authorList>
            <person name="Dreher T.W."/>
        </authorList>
    </citation>
    <scope>NUCLEOTIDE SEQUENCE</scope>
    <source>
        <strain evidence="2">WA131</strain>
    </source>
</reference>
<feature type="coiled-coil region" evidence="1">
    <location>
        <begin position="19"/>
        <end position="50"/>
    </location>
</feature>
<sequence length="97" mass="11516">MTDRLERIEALIESNAKSIEALTHQMNQDRDEAKQDRAEMKKILEHQRRDRAHVFEWMARLAAAQADFYEAQAYYMTQSEQMDEKLTEILNRLTPDS</sequence>
<dbReference type="EMBL" id="CP073041">
    <property type="protein sequence ID" value="UXE64061.1"/>
    <property type="molecule type" value="Genomic_DNA"/>
</dbReference>
<organism evidence="2">
    <name type="scientific">Woronichinia naegeliana WA131</name>
    <dbReference type="NCBI Taxonomy" id="2824559"/>
    <lineage>
        <taxon>Bacteria</taxon>
        <taxon>Bacillati</taxon>
        <taxon>Cyanobacteriota</taxon>
        <taxon>Cyanophyceae</taxon>
        <taxon>Synechococcales</taxon>
        <taxon>Coelosphaeriaceae</taxon>
        <taxon>Woronichinia</taxon>
    </lineage>
</organism>
<accession>A0A977PYE8</accession>
<proteinExistence type="predicted"/>
<name>A0A977PYE8_9CYAN</name>